<dbReference type="GO" id="GO:0046872">
    <property type="term" value="F:metal ion binding"/>
    <property type="evidence" value="ECO:0007669"/>
    <property type="project" value="UniProtKB-KW"/>
</dbReference>
<evidence type="ECO:0000313" key="7">
    <source>
        <dbReference type="EMBL" id="HGU34402.1"/>
    </source>
</evidence>
<dbReference type="InterPro" id="IPR039650">
    <property type="entry name" value="HdrA-like"/>
</dbReference>
<keyword evidence="5" id="KW-0411">Iron-sulfur</keyword>
<dbReference type="PRINTS" id="PR00368">
    <property type="entry name" value="FADPNR"/>
</dbReference>
<dbReference type="AlphaFoldDB" id="A0A7C4RUD6"/>
<comment type="caution">
    <text evidence="7">The sequence shown here is derived from an EMBL/GenBank/DDBJ whole genome shotgun (WGS) entry which is preliminary data.</text>
</comment>
<dbReference type="Gene3D" id="3.50.50.60">
    <property type="entry name" value="FAD/NAD(P)-binding domain"/>
    <property type="match status" value="1"/>
</dbReference>
<keyword evidence="3" id="KW-0560">Oxidoreductase</keyword>
<evidence type="ECO:0000256" key="1">
    <source>
        <dbReference type="ARBA" id="ARBA00022485"/>
    </source>
</evidence>
<dbReference type="PRINTS" id="PR00469">
    <property type="entry name" value="PNDRDTASEII"/>
</dbReference>
<dbReference type="GO" id="GO:0016491">
    <property type="term" value="F:oxidoreductase activity"/>
    <property type="evidence" value="ECO:0007669"/>
    <property type="project" value="UniProtKB-KW"/>
</dbReference>
<dbReference type="EMBL" id="DSUH01000375">
    <property type="protein sequence ID" value="HGU34402.1"/>
    <property type="molecule type" value="Genomic_DNA"/>
</dbReference>
<name>A0A7C4RUD6_9BACT</name>
<protein>
    <submittedName>
        <fullName evidence="7">CoB--CoM heterodisulfide reductase iron-sulfur subunit A family protein</fullName>
    </submittedName>
</protein>
<sequence length="341" mass="36470">MTTSQPTVLIVGGGPAGLSAALHLDELGIRAVVVDRQVRPGGHAADFTCKASPECVRCGACMVTDRASLLKQRSGISWMAPAAVAGCRQNGGFHVDIRKADGDMGLKADAVILTTGFTPFDPSEKPYGYRKGSNGNVITHLELEVMLHGKGKVRRPSDGALPEAIAFIQCVGSRDLVLGRPWCSCVCCGSALRMAKRIQQENPSVKATFFYIDVQSFSRNFDVVYDDCKTNIRMVRAIPGDVVRTADDRLRVGYFDPVERRYTEEIFDMTVLSVGMGPNPDTPEIARIFGVALDRFGFLGKAPNGVFVAGSAVQPMGIADSMASGAAAAQSALEYLAKNMG</sequence>
<proteinExistence type="predicted"/>
<reference evidence="7" key="1">
    <citation type="journal article" date="2020" name="mSystems">
        <title>Genome- and Community-Level Interaction Insights into Carbon Utilization and Element Cycling Functions of Hydrothermarchaeota in Hydrothermal Sediment.</title>
        <authorList>
            <person name="Zhou Z."/>
            <person name="Liu Y."/>
            <person name="Xu W."/>
            <person name="Pan J."/>
            <person name="Luo Z.H."/>
            <person name="Li M."/>
        </authorList>
    </citation>
    <scope>NUCLEOTIDE SEQUENCE [LARGE SCALE GENOMIC DNA]</scope>
    <source>
        <strain evidence="7">SpSt-477</strain>
    </source>
</reference>
<organism evidence="7">
    <name type="scientific">Desulfatirhabdium butyrativorans</name>
    <dbReference type="NCBI Taxonomy" id="340467"/>
    <lineage>
        <taxon>Bacteria</taxon>
        <taxon>Pseudomonadati</taxon>
        <taxon>Thermodesulfobacteriota</taxon>
        <taxon>Desulfobacteria</taxon>
        <taxon>Desulfobacterales</taxon>
        <taxon>Desulfatirhabdiaceae</taxon>
        <taxon>Desulfatirhabdium</taxon>
    </lineage>
</organism>
<dbReference type="PANTHER" id="PTHR43498:SF1">
    <property type="entry name" value="COB--COM HETERODISULFIDE REDUCTASE IRON-SULFUR SUBUNIT A"/>
    <property type="match status" value="1"/>
</dbReference>
<evidence type="ECO:0000259" key="6">
    <source>
        <dbReference type="Pfam" id="PF07992"/>
    </source>
</evidence>
<evidence type="ECO:0000256" key="4">
    <source>
        <dbReference type="ARBA" id="ARBA00023004"/>
    </source>
</evidence>
<accession>A0A7C4RUD6</accession>
<feature type="domain" description="FAD/NAD(P)-binding" evidence="6">
    <location>
        <begin position="7"/>
        <end position="134"/>
    </location>
</feature>
<keyword evidence="4" id="KW-0408">Iron</keyword>
<gene>
    <name evidence="7" type="ORF">ENS29_16380</name>
</gene>
<evidence type="ECO:0000256" key="5">
    <source>
        <dbReference type="ARBA" id="ARBA00023014"/>
    </source>
</evidence>
<dbReference type="GO" id="GO:0051539">
    <property type="term" value="F:4 iron, 4 sulfur cluster binding"/>
    <property type="evidence" value="ECO:0007669"/>
    <property type="project" value="UniProtKB-KW"/>
</dbReference>
<dbReference type="SUPFAM" id="SSF51905">
    <property type="entry name" value="FAD/NAD(P)-binding domain"/>
    <property type="match status" value="1"/>
</dbReference>
<evidence type="ECO:0000256" key="3">
    <source>
        <dbReference type="ARBA" id="ARBA00023002"/>
    </source>
</evidence>
<evidence type="ECO:0000256" key="2">
    <source>
        <dbReference type="ARBA" id="ARBA00022723"/>
    </source>
</evidence>
<dbReference type="Pfam" id="PF07992">
    <property type="entry name" value="Pyr_redox_2"/>
    <property type="match status" value="1"/>
</dbReference>
<dbReference type="InterPro" id="IPR023753">
    <property type="entry name" value="FAD/NAD-binding_dom"/>
</dbReference>
<dbReference type="InterPro" id="IPR036188">
    <property type="entry name" value="FAD/NAD-bd_sf"/>
</dbReference>
<keyword evidence="2" id="KW-0479">Metal-binding</keyword>
<keyword evidence="1" id="KW-0004">4Fe-4S</keyword>
<dbReference type="PANTHER" id="PTHR43498">
    <property type="entry name" value="FERREDOXIN:COB-COM HETERODISULFIDE REDUCTASE SUBUNIT A"/>
    <property type="match status" value="1"/>
</dbReference>